<reference evidence="1 2" key="1">
    <citation type="submission" date="2015-01" db="EMBL/GenBank/DDBJ databases">
        <title>The Genome Sequence of Cladophialophora immunda CBS83496.</title>
        <authorList>
            <consortium name="The Broad Institute Genomics Platform"/>
            <person name="Cuomo C."/>
            <person name="de Hoog S."/>
            <person name="Gorbushina A."/>
            <person name="Stielow B."/>
            <person name="Teixiera M."/>
            <person name="Abouelleil A."/>
            <person name="Chapman S.B."/>
            <person name="Priest M."/>
            <person name="Young S.K."/>
            <person name="Wortman J."/>
            <person name="Nusbaum C."/>
            <person name="Birren B."/>
        </authorList>
    </citation>
    <scope>NUCLEOTIDE SEQUENCE [LARGE SCALE GENOMIC DNA]</scope>
    <source>
        <strain evidence="1 2">CBS 83496</strain>
    </source>
</reference>
<dbReference type="RefSeq" id="XP_016255775.1">
    <property type="nucleotide sequence ID" value="XM_016388847.1"/>
</dbReference>
<gene>
    <name evidence="1" type="ORF">PV07_02249</name>
</gene>
<dbReference type="GeneID" id="27341443"/>
<accession>A0A0D2DIQ9</accession>
<dbReference type="Proteomes" id="UP000054466">
    <property type="component" value="Unassembled WGS sequence"/>
</dbReference>
<sequence length="138" mass="15795">MTEPWHCNDGMAFPIRRHRSLASKGFSTATQRRGFSLRSIVDAGSGIVDARPPGAYRLTIALQKQRSRCWALRRIAILTISLHCFAQWPLRRRAHHQEKNPSQQTPRHFGLVKCKGRFVRQTKQHLIEDPAVQSTSIT</sequence>
<dbReference type="AlphaFoldDB" id="A0A0D2DIQ9"/>
<evidence type="ECO:0000313" key="2">
    <source>
        <dbReference type="Proteomes" id="UP000054466"/>
    </source>
</evidence>
<organism evidence="1 2">
    <name type="scientific">Cladophialophora immunda</name>
    <dbReference type="NCBI Taxonomy" id="569365"/>
    <lineage>
        <taxon>Eukaryota</taxon>
        <taxon>Fungi</taxon>
        <taxon>Dikarya</taxon>
        <taxon>Ascomycota</taxon>
        <taxon>Pezizomycotina</taxon>
        <taxon>Eurotiomycetes</taxon>
        <taxon>Chaetothyriomycetidae</taxon>
        <taxon>Chaetothyriales</taxon>
        <taxon>Herpotrichiellaceae</taxon>
        <taxon>Cladophialophora</taxon>
    </lineage>
</organism>
<name>A0A0D2DIQ9_9EURO</name>
<keyword evidence="2" id="KW-1185">Reference proteome</keyword>
<dbReference type="HOGENOM" id="CLU_1855062_0_0_1"/>
<dbReference type="EMBL" id="KN847040">
    <property type="protein sequence ID" value="KIW35559.1"/>
    <property type="molecule type" value="Genomic_DNA"/>
</dbReference>
<evidence type="ECO:0000313" key="1">
    <source>
        <dbReference type="EMBL" id="KIW35559.1"/>
    </source>
</evidence>
<protein>
    <submittedName>
        <fullName evidence="1">Uncharacterized protein</fullName>
    </submittedName>
</protein>
<dbReference type="VEuPathDB" id="FungiDB:PV07_02249"/>
<proteinExistence type="predicted"/>